<keyword evidence="15" id="KW-1185">Reference proteome</keyword>
<dbReference type="GO" id="GO:0009252">
    <property type="term" value="P:peptidoglycan biosynthetic process"/>
    <property type="evidence" value="ECO:0007669"/>
    <property type="project" value="UniProtKB-UniRule"/>
</dbReference>
<feature type="active site" description="Proton donor" evidence="12">
    <location>
        <position position="125"/>
    </location>
</feature>
<gene>
    <name evidence="12 14" type="primary">murA</name>
    <name evidence="14" type="ORF">lam_961</name>
</gene>
<keyword evidence="5 12" id="KW-0808">Transferase</keyword>
<evidence type="ECO:0000256" key="8">
    <source>
        <dbReference type="ARBA" id="ARBA00023306"/>
    </source>
</evidence>
<comment type="similarity">
    <text evidence="10 12">Belongs to the EPSP synthase family. MurA subfamily.</text>
</comment>
<dbReference type="GO" id="GO:0051301">
    <property type="term" value="P:cell division"/>
    <property type="evidence" value="ECO:0007669"/>
    <property type="project" value="UniProtKB-KW"/>
</dbReference>
<comment type="function">
    <text evidence="12">Cell wall formation. Adds enolpyruvyl to UDP-N-acetylglucosamine.</text>
</comment>
<dbReference type="eggNOG" id="COG0766">
    <property type="taxonomic scope" value="Bacteria"/>
</dbReference>
<dbReference type="InterPro" id="IPR001986">
    <property type="entry name" value="Enolpyruvate_Tfrase_dom"/>
</dbReference>
<feature type="binding site" evidence="12">
    <location>
        <position position="101"/>
    </location>
    <ligand>
        <name>UDP-N-acetyl-alpha-D-glucosamine</name>
        <dbReference type="ChEBI" id="CHEBI:57705"/>
    </ligand>
</feature>
<dbReference type="InterPro" id="IPR036968">
    <property type="entry name" value="Enolpyruvate_Tfrase_sf"/>
</dbReference>
<dbReference type="NCBIfam" id="NF006873">
    <property type="entry name" value="PRK09369.1"/>
    <property type="match status" value="1"/>
</dbReference>
<dbReference type="CDD" id="cd01555">
    <property type="entry name" value="UdpNAET"/>
    <property type="match status" value="1"/>
</dbReference>
<accession>U6B997</accession>
<keyword evidence="3 12" id="KW-0963">Cytoplasm</keyword>
<dbReference type="SUPFAM" id="SSF55205">
    <property type="entry name" value="EPT/RTPC-like"/>
    <property type="match status" value="1"/>
</dbReference>
<sequence>MDRINVIGGNQLNGIIPISGAKNASLPLMIASLLTSEALILDNLPDLADVKILRLILESHGVEISNHKSDDDYNNYTSSMLFSCRNITNITSSYDLVSKIRAGFWLIGPLLARKGHARISFPGGCPIGLRPVNLFIDSLKSLGAIINIDGDYVDARVPSNGLVGTYYTFPRVSVGATQVMMMAASLANGDTYINNAACEPEVIDLANCLNAMGAKIFGIGSPTIKIEGVTSLSGARHKIIPDRIEAGTYALAVAMVGGDVVLQMTDISLLDTVFKVMRCSGVKIDPVDEGVRIRWNGDRLFPVDIATSPFPGFPTDLQAQFMATMCCSNGISHITETIFENRFMHVQELSRLGARIFITGRTARVEGVSQLRGAPVIATDLRASVSLVIAALAAKGKTEISRVYHLDRGFEDLEHKLSRCGALIERICI</sequence>
<feature type="binding site" evidence="12">
    <location>
        <begin position="22"/>
        <end position="23"/>
    </location>
    <ligand>
        <name>phosphoenolpyruvate</name>
        <dbReference type="ChEBI" id="CHEBI:58702"/>
    </ligand>
</feature>
<dbReference type="UniPathway" id="UPA00219"/>
<dbReference type="HAMAP" id="MF_00111">
    <property type="entry name" value="MurA"/>
    <property type="match status" value="1"/>
</dbReference>
<comment type="caution">
    <text evidence="12">Lacks conserved residue(s) required for the propagation of feature annotation.</text>
</comment>
<dbReference type="GO" id="GO:0008360">
    <property type="term" value="P:regulation of cell shape"/>
    <property type="evidence" value="ECO:0007669"/>
    <property type="project" value="UniProtKB-KW"/>
</dbReference>
<evidence type="ECO:0000256" key="4">
    <source>
        <dbReference type="ARBA" id="ARBA00022618"/>
    </source>
</evidence>
<evidence type="ECO:0000256" key="11">
    <source>
        <dbReference type="ARBA" id="ARBA00047527"/>
    </source>
</evidence>
<dbReference type="EC" id="2.5.1.7" evidence="12"/>
<evidence type="ECO:0000256" key="2">
    <source>
        <dbReference type="ARBA" id="ARBA00004752"/>
    </source>
</evidence>
<dbReference type="InterPro" id="IPR013792">
    <property type="entry name" value="RNA3'P_cycl/enolpyr_Trfase_a/b"/>
</dbReference>
<keyword evidence="12" id="KW-0670">Pyruvate</keyword>
<reference evidence="14 15" key="1">
    <citation type="journal article" date="2014" name="Mol. Plant Microbe Interact.">
        <title>The complete genome sequence of Candidatus Liberibacter americanus, associated with citrus Huanglongbing.</title>
        <authorList>
            <person name="Wulff N.A."/>
            <person name="Zhang S."/>
            <person name="Setubal J.C."/>
            <person name="Almeida N.F."/>
            <person name="Martins E.C."/>
            <person name="Harakava R."/>
            <person name="Kumar D."/>
            <person name="Rangel L.T."/>
            <person name="Foissac X."/>
            <person name="Bove J."/>
            <person name="Gabriel D.W."/>
        </authorList>
    </citation>
    <scope>NUCLEOTIDE SEQUENCE [LARGE SCALE GENOMIC DNA]</scope>
    <source>
        <strain evidence="14 15">Sao Paulo</strain>
    </source>
</reference>
<keyword evidence="9 12" id="KW-0961">Cell wall biogenesis/degradation</keyword>
<dbReference type="PATRIC" id="fig|1261131.3.peg.921"/>
<evidence type="ECO:0000256" key="10">
    <source>
        <dbReference type="ARBA" id="ARBA00038367"/>
    </source>
</evidence>
<comment type="subcellular location">
    <subcellularLocation>
        <location evidence="1 12">Cytoplasm</location>
    </subcellularLocation>
</comment>
<evidence type="ECO:0000256" key="1">
    <source>
        <dbReference type="ARBA" id="ARBA00004496"/>
    </source>
</evidence>
<evidence type="ECO:0000313" key="15">
    <source>
        <dbReference type="Proteomes" id="UP000017862"/>
    </source>
</evidence>
<dbReference type="STRING" id="1261131.lam_961"/>
<proteinExistence type="inferred from homology"/>
<dbReference type="HOGENOM" id="CLU_027387_0_0_5"/>
<organism evidence="14 15">
    <name type="scientific">Candidatus Liberibacter americanus str. Sao Paulo</name>
    <dbReference type="NCBI Taxonomy" id="1261131"/>
    <lineage>
        <taxon>Bacteria</taxon>
        <taxon>Pseudomonadati</taxon>
        <taxon>Pseudomonadota</taxon>
        <taxon>Alphaproteobacteria</taxon>
        <taxon>Hyphomicrobiales</taxon>
        <taxon>Rhizobiaceae</taxon>
        <taxon>Liberibacter</taxon>
    </lineage>
</organism>
<evidence type="ECO:0000259" key="13">
    <source>
        <dbReference type="Pfam" id="PF00275"/>
    </source>
</evidence>
<keyword evidence="8 12" id="KW-0131">Cell cycle</keyword>
<evidence type="ECO:0000256" key="9">
    <source>
        <dbReference type="ARBA" id="ARBA00023316"/>
    </source>
</evidence>
<dbReference type="NCBIfam" id="TIGR01072">
    <property type="entry name" value="murA"/>
    <property type="match status" value="1"/>
</dbReference>
<evidence type="ECO:0000313" key="14">
    <source>
        <dbReference type="EMBL" id="AHA28292.1"/>
    </source>
</evidence>
<feature type="domain" description="Enolpyruvate transferase" evidence="13">
    <location>
        <begin position="8"/>
        <end position="417"/>
    </location>
</feature>
<keyword evidence="6 12" id="KW-0133">Cell shape</keyword>
<evidence type="ECO:0000256" key="3">
    <source>
        <dbReference type="ARBA" id="ARBA00022490"/>
    </source>
</evidence>
<dbReference type="GO" id="GO:0071555">
    <property type="term" value="P:cell wall organization"/>
    <property type="evidence" value="ECO:0007669"/>
    <property type="project" value="UniProtKB-KW"/>
</dbReference>
<evidence type="ECO:0000256" key="5">
    <source>
        <dbReference type="ARBA" id="ARBA00022679"/>
    </source>
</evidence>
<protein>
    <recommendedName>
        <fullName evidence="12">UDP-N-acetylglucosamine 1-carboxyvinyltransferase</fullName>
        <ecNumber evidence="12">2.5.1.7</ecNumber>
    </recommendedName>
    <alternativeName>
        <fullName evidence="12">Enoylpyruvate transferase</fullName>
    </alternativeName>
    <alternativeName>
        <fullName evidence="12">UDP-N-acetylglucosamine enolpyruvyl transferase</fullName>
        <shortName evidence="12">EPT</shortName>
    </alternativeName>
</protein>
<name>U6B997_9HYPH</name>
<feature type="modified residue" description="2-(S-cysteinyl)pyruvic acid O-phosphothioketal" evidence="12">
    <location>
        <position position="125"/>
    </location>
</feature>
<keyword evidence="4 12" id="KW-0132">Cell division</keyword>
<dbReference type="Proteomes" id="UP000017862">
    <property type="component" value="Chromosome"/>
</dbReference>
<dbReference type="GO" id="GO:0019277">
    <property type="term" value="P:UDP-N-acetylgalactosamine biosynthetic process"/>
    <property type="evidence" value="ECO:0007669"/>
    <property type="project" value="InterPro"/>
</dbReference>
<keyword evidence="7 12" id="KW-0573">Peptidoglycan synthesis</keyword>
<comment type="pathway">
    <text evidence="2 12">Cell wall biogenesis; peptidoglycan biosynthesis.</text>
</comment>
<comment type="catalytic activity">
    <reaction evidence="11 12">
        <text>phosphoenolpyruvate + UDP-N-acetyl-alpha-D-glucosamine = UDP-N-acetyl-3-O-(1-carboxyvinyl)-alpha-D-glucosamine + phosphate</text>
        <dbReference type="Rhea" id="RHEA:18681"/>
        <dbReference type="ChEBI" id="CHEBI:43474"/>
        <dbReference type="ChEBI" id="CHEBI:57705"/>
        <dbReference type="ChEBI" id="CHEBI:58702"/>
        <dbReference type="ChEBI" id="CHEBI:68483"/>
        <dbReference type="EC" id="2.5.1.7"/>
    </reaction>
</comment>
<feature type="binding site" evidence="12">
    <location>
        <position position="316"/>
    </location>
    <ligand>
        <name>UDP-N-acetyl-alpha-D-glucosamine</name>
        <dbReference type="ChEBI" id="CHEBI:57705"/>
    </ligand>
</feature>
<dbReference type="AlphaFoldDB" id="U6B997"/>
<dbReference type="KEGG" id="lar:lam_961"/>
<dbReference type="GO" id="GO:0005737">
    <property type="term" value="C:cytoplasm"/>
    <property type="evidence" value="ECO:0007669"/>
    <property type="project" value="UniProtKB-SubCell"/>
</dbReference>
<feature type="binding site" evidence="12">
    <location>
        <position position="338"/>
    </location>
    <ligand>
        <name>UDP-N-acetyl-alpha-D-glucosamine</name>
        <dbReference type="ChEBI" id="CHEBI:57705"/>
    </ligand>
</feature>
<dbReference type="Gene3D" id="3.65.10.10">
    <property type="entry name" value="Enolpyruvate transferase domain"/>
    <property type="match status" value="2"/>
</dbReference>
<evidence type="ECO:0000256" key="6">
    <source>
        <dbReference type="ARBA" id="ARBA00022960"/>
    </source>
</evidence>
<dbReference type="RefSeq" id="WP_007556532.1">
    <property type="nucleotide sequence ID" value="NC_022793.1"/>
</dbReference>
<dbReference type="GO" id="GO:0008760">
    <property type="term" value="F:UDP-N-acetylglucosamine 1-carboxyvinyltransferase activity"/>
    <property type="evidence" value="ECO:0007669"/>
    <property type="project" value="UniProtKB-UniRule"/>
</dbReference>
<evidence type="ECO:0000256" key="7">
    <source>
        <dbReference type="ARBA" id="ARBA00022984"/>
    </source>
</evidence>
<dbReference type="InterPro" id="IPR005750">
    <property type="entry name" value="UDP_GlcNAc_COvinyl_MurA"/>
</dbReference>
<dbReference type="Pfam" id="PF00275">
    <property type="entry name" value="EPSP_synthase"/>
    <property type="match status" value="1"/>
</dbReference>
<dbReference type="PANTHER" id="PTHR43783">
    <property type="entry name" value="UDP-N-ACETYLGLUCOSAMINE 1-CARBOXYVINYLTRANSFERASE"/>
    <property type="match status" value="1"/>
</dbReference>
<dbReference type="InterPro" id="IPR050068">
    <property type="entry name" value="MurA_subfamily"/>
</dbReference>
<evidence type="ECO:0000256" key="12">
    <source>
        <dbReference type="HAMAP-Rule" id="MF_00111"/>
    </source>
</evidence>
<dbReference type="EMBL" id="CP006604">
    <property type="protein sequence ID" value="AHA28292.1"/>
    <property type="molecule type" value="Genomic_DNA"/>
</dbReference>
<dbReference type="PANTHER" id="PTHR43783:SF1">
    <property type="entry name" value="UDP-N-ACETYLGLUCOSAMINE 1-CARBOXYVINYLTRANSFERASE"/>
    <property type="match status" value="1"/>
</dbReference>